<dbReference type="GO" id="GO:0005524">
    <property type="term" value="F:ATP binding"/>
    <property type="evidence" value="ECO:0007669"/>
    <property type="project" value="UniProtKB-KW"/>
</dbReference>
<dbReference type="InterPro" id="IPR003593">
    <property type="entry name" value="AAA+_ATPase"/>
</dbReference>
<reference evidence="8" key="2">
    <citation type="submission" date="2013-08" db="EMBL/GenBank/DDBJ databases">
        <title>Draft genome sequence of Anaerofustis stercorihominis (DSM 17244).</title>
        <authorList>
            <person name="Sudarsanam P."/>
            <person name="Ley R."/>
            <person name="Guruge J."/>
            <person name="Turnbaugh P.J."/>
            <person name="Mahowald M."/>
            <person name="Liep D."/>
            <person name="Gordon J."/>
        </authorList>
    </citation>
    <scope>NUCLEOTIDE SEQUENCE</scope>
    <source>
        <strain evidence="8">DSM 17244</strain>
    </source>
</reference>
<dbReference type="FunFam" id="1.20.272.10:FF:000001">
    <property type="entry name" value="Putative AAA family ATPase"/>
    <property type="match status" value="1"/>
</dbReference>
<evidence type="ECO:0000313" key="9">
    <source>
        <dbReference type="Proteomes" id="UP000005178"/>
    </source>
</evidence>
<dbReference type="InterPro" id="IPR021886">
    <property type="entry name" value="MgsA_C"/>
</dbReference>
<dbReference type="GO" id="GO:0008047">
    <property type="term" value="F:enzyme activator activity"/>
    <property type="evidence" value="ECO:0007669"/>
    <property type="project" value="TreeGrafter"/>
</dbReference>
<keyword evidence="6" id="KW-0067">ATP-binding</keyword>
<dbReference type="CDD" id="cd18139">
    <property type="entry name" value="HLD_clamp_RarA"/>
    <property type="match status" value="1"/>
</dbReference>
<dbReference type="InterPro" id="IPR027417">
    <property type="entry name" value="P-loop_NTPase"/>
</dbReference>
<evidence type="ECO:0000256" key="4">
    <source>
        <dbReference type="ARBA" id="ARBA00022705"/>
    </source>
</evidence>
<dbReference type="Pfam" id="PF12002">
    <property type="entry name" value="MgsA_C"/>
    <property type="match status" value="1"/>
</dbReference>
<gene>
    <name evidence="8" type="ORF">ANASTE_00575</name>
</gene>
<keyword evidence="5" id="KW-0547">Nucleotide-binding</keyword>
<dbReference type="InterPro" id="IPR032423">
    <property type="entry name" value="AAA_assoc_2"/>
</dbReference>
<organism evidence="8 9">
    <name type="scientific">Anaerofustis stercorihominis DSM 17244</name>
    <dbReference type="NCBI Taxonomy" id="445971"/>
    <lineage>
        <taxon>Bacteria</taxon>
        <taxon>Bacillati</taxon>
        <taxon>Bacillota</taxon>
        <taxon>Clostridia</taxon>
        <taxon>Eubacteriales</taxon>
        <taxon>Eubacteriaceae</taxon>
        <taxon>Anaerofustis</taxon>
    </lineage>
</organism>
<dbReference type="PANTHER" id="PTHR13779:SF7">
    <property type="entry name" value="ATPASE WRNIP1"/>
    <property type="match status" value="1"/>
</dbReference>
<dbReference type="Gene3D" id="3.40.50.300">
    <property type="entry name" value="P-loop containing nucleotide triphosphate hydrolases"/>
    <property type="match status" value="1"/>
</dbReference>
<dbReference type="GO" id="GO:0003677">
    <property type="term" value="F:DNA binding"/>
    <property type="evidence" value="ECO:0007669"/>
    <property type="project" value="InterPro"/>
</dbReference>
<evidence type="ECO:0000256" key="5">
    <source>
        <dbReference type="ARBA" id="ARBA00022741"/>
    </source>
</evidence>
<dbReference type="InterPro" id="IPR003959">
    <property type="entry name" value="ATPase_AAA_core"/>
</dbReference>
<dbReference type="GO" id="GO:0016887">
    <property type="term" value="F:ATP hydrolysis activity"/>
    <property type="evidence" value="ECO:0007669"/>
    <property type="project" value="InterPro"/>
</dbReference>
<protein>
    <recommendedName>
        <fullName evidence="3">Replication-associated recombination protein A</fullName>
    </recommendedName>
</protein>
<dbReference type="CDD" id="cd00009">
    <property type="entry name" value="AAA"/>
    <property type="match status" value="1"/>
</dbReference>
<evidence type="ECO:0000256" key="2">
    <source>
        <dbReference type="ARBA" id="ARBA00008959"/>
    </source>
</evidence>
<dbReference type="Gene3D" id="1.10.3710.10">
    <property type="entry name" value="DNA polymerase III clamp loader subunits, C-terminal domain"/>
    <property type="match status" value="1"/>
</dbReference>
<dbReference type="STRING" id="445971.ANASTE_00575"/>
<comment type="function">
    <text evidence="1">DNA-dependent ATPase that plays important roles in cellular responses to stalled DNA replication processes.</text>
</comment>
<dbReference type="AlphaFoldDB" id="B1C775"/>
<keyword evidence="9" id="KW-1185">Reference proteome</keyword>
<dbReference type="Pfam" id="PF00004">
    <property type="entry name" value="AAA"/>
    <property type="match status" value="1"/>
</dbReference>
<dbReference type="InterPro" id="IPR008921">
    <property type="entry name" value="DNA_pol3_clamp-load_cplx_C"/>
</dbReference>
<dbReference type="EMBL" id="ABIL02000005">
    <property type="protein sequence ID" value="EDS72862.1"/>
    <property type="molecule type" value="Genomic_DNA"/>
</dbReference>
<dbReference type="SUPFAM" id="SSF52540">
    <property type="entry name" value="P-loop containing nucleoside triphosphate hydrolases"/>
    <property type="match status" value="1"/>
</dbReference>
<evidence type="ECO:0000259" key="7">
    <source>
        <dbReference type="SMART" id="SM00382"/>
    </source>
</evidence>
<dbReference type="Gene3D" id="1.20.272.10">
    <property type="match status" value="1"/>
</dbReference>
<evidence type="ECO:0000256" key="3">
    <source>
        <dbReference type="ARBA" id="ARBA00020776"/>
    </source>
</evidence>
<dbReference type="Pfam" id="PF16193">
    <property type="entry name" value="AAA_assoc_2"/>
    <property type="match status" value="1"/>
</dbReference>
<comment type="caution">
    <text evidence="8">The sequence shown here is derived from an EMBL/GenBank/DDBJ whole genome shotgun (WGS) entry which is preliminary data.</text>
</comment>
<evidence type="ECO:0000256" key="1">
    <source>
        <dbReference type="ARBA" id="ARBA00002393"/>
    </source>
</evidence>
<dbReference type="Gene3D" id="1.10.8.60">
    <property type="match status" value="1"/>
</dbReference>
<dbReference type="FunFam" id="3.40.50.300:FF:000137">
    <property type="entry name" value="Replication-associated recombination protein A"/>
    <property type="match status" value="1"/>
</dbReference>
<evidence type="ECO:0000313" key="8">
    <source>
        <dbReference type="EMBL" id="EDS72862.1"/>
    </source>
</evidence>
<proteinExistence type="inferred from homology"/>
<dbReference type="SUPFAM" id="SSF48019">
    <property type="entry name" value="post-AAA+ oligomerization domain-like"/>
    <property type="match status" value="1"/>
</dbReference>
<dbReference type="Proteomes" id="UP000005178">
    <property type="component" value="Unassembled WGS sequence"/>
</dbReference>
<sequence>MYNRLNKILIFLRNLLLENNIIVLKGRVPEVFDYKENILEKKMQGNLFDDVREEQLKTKAPLAVRMRPENLDEFFGQEHIVGEGKLLNRMIEADRISSIILFGPAGCGKTTLARIIANKTSSYFYSLNAVTCGVKDVREIIENAKANLGMERKKSILFIDEIHRFNKSQQDALLPSVEDGTIILIGATTENPFFEINSPLISRSTLFKLKKIEKEDVRKIIENTLKNKERGLGNYDIQIDEEAIDYLSLMSSGDARVSLNALELAYLTTPKDENGVIKLNKDIIAECMQKKKVTYDKGDNEHYDTISAFIKSMRGSDPDAAVYYLAKMLYAGEDPKFIARRMIIFASEDIGNANIKALDLAVSTFKAVEVIGMPEVRINLAHCVTYLASSPKSNASYMAINKAMSDIENEPNYEVPLHIRNANYKGEKDFGIGVGYKYPHDFENDYVKQDYLPDEIKGRVYYEPKENGAEGNLKRYLENLRK</sequence>
<accession>B1C775</accession>
<dbReference type="eggNOG" id="COG2256">
    <property type="taxonomic scope" value="Bacteria"/>
</dbReference>
<dbReference type="PANTHER" id="PTHR13779">
    <property type="entry name" value="WERNER HELICASE-INTERACTING PROTEIN 1 FAMILY MEMBER"/>
    <property type="match status" value="1"/>
</dbReference>
<dbReference type="FunFam" id="1.10.3710.10:FF:000003">
    <property type="entry name" value="ATPase, AAA family protein"/>
    <property type="match status" value="1"/>
</dbReference>
<evidence type="ECO:0000256" key="6">
    <source>
        <dbReference type="ARBA" id="ARBA00022840"/>
    </source>
</evidence>
<dbReference type="GO" id="GO:0006261">
    <property type="term" value="P:DNA-templated DNA replication"/>
    <property type="evidence" value="ECO:0007669"/>
    <property type="project" value="TreeGrafter"/>
</dbReference>
<reference evidence="8" key="1">
    <citation type="submission" date="2008-01" db="EMBL/GenBank/DDBJ databases">
        <authorList>
            <person name="Fulton L."/>
            <person name="Clifton S."/>
            <person name="Fulton B."/>
            <person name="Xu J."/>
            <person name="Minx P."/>
            <person name="Pepin K.H."/>
            <person name="Johnson M."/>
            <person name="Thiruvilangam P."/>
            <person name="Bhonagiri V."/>
            <person name="Nash W.E."/>
            <person name="Mardis E.R."/>
            <person name="Wilson R.K."/>
        </authorList>
    </citation>
    <scope>NUCLEOTIDE SEQUENCE [LARGE SCALE GENOMIC DNA]</scope>
    <source>
        <strain evidence="8">DSM 17244</strain>
    </source>
</reference>
<comment type="similarity">
    <text evidence="2">Belongs to the AAA ATPase family. RarA/MGS1/WRNIP1 subfamily.</text>
</comment>
<dbReference type="SMART" id="SM00382">
    <property type="entry name" value="AAA"/>
    <property type="match status" value="1"/>
</dbReference>
<feature type="domain" description="AAA+ ATPase" evidence="7">
    <location>
        <begin position="95"/>
        <end position="213"/>
    </location>
</feature>
<name>B1C775_9FIRM</name>
<dbReference type="InterPro" id="IPR051314">
    <property type="entry name" value="AAA_ATPase_RarA/MGS1/WRNIP1"/>
</dbReference>
<dbReference type="FunFam" id="1.10.8.60:FF:000029">
    <property type="entry name" value="Replication-associated recombination protein A"/>
    <property type="match status" value="1"/>
</dbReference>
<dbReference type="GO" id="GO:0000731">
    <property type="term" value="P:DNA synthesis involved in DNA repair"/>
    <property type="evidence" value="ECO:0007669"/>
    <property type="project" value="TreeGrafter"/>
</dbReference>
<dbReference type="HOGENOM" id="CLU_017985_0_3_9"/>
<keyword evidence="4" id="KW-0235">DNA replication</keyword>
<dbReference type="GO" id="GO:0017116">
    <property type="term" value="F:single-stranded DNA helicase activity"/>
    <property type="evidence" value="ECO:0007669"/>
    <property type="project" value="TreeGrafter"/>
</dbReference>